<reference evidence="1 2" key="1">
    <citation type="submission" date="2012-06" db="EMBL/GenBank/DDBJ databases">
        <title>Draft Genome Sequence of Lactobacillus hominis Strain CRBIP 24.179T, isolated from human intestine.</title>
        <authorList>
            <person name="Cousin S."/>
            <person name="Ma L."/>
            <person name="Bizet C."/>
            <person name="Loux V."/>
            <person name="Bouchier C."/>
            <person name="Clermont D."/>
            <person name="Creno S."/>
        </authorList>
    </citation>
    <scope>NUCLEOTIDE SEQUENCE [LARGE SCALE GENOMIC DNA]</scope>
    <source>
        <strain evidence="2">CRBIP 24.179T</strain>
    </source>
</reference>
<dbReference type="Pfam" id="PF20765">
    <property type="entry name" value="Phage_tail_terminator_8"/>
    <property type="match status" value="1"/>
</dbReference>
<comment type="caution">
    <text evidence="1">The sequence shown here is derived from an EMBL/GenBank/DDBJ whole genome shotgun (WGS) entry which is preliminary data.</text>
</comment>
<name>I7KHC5_9LACO</name>
<gene>
    <name evidence="1" type="ORF">BN55_01395</name>
</gene>
<dbReference type="InterPro" id="IPR049254">
    <property type="entry name" value="Phage_tail_terminator"/>
</dbReference>
<accession>I7KHC5</accession>
<protein>
    <recommendedName>
        <fullName evidence="3">Phage protein</fullName>
    </recommendedName>
</protein>
<evidence type="ECO:0000313" key="1">
    <source>
        <dbReference type="EMBL" id="CCI81990.1"/>
    </source>
</evidence>
<organism evidence="1 2">
    <name type="scientific">Lactobacillus hominis DSM 23910 = CRBIP 24.179</name>
    <dbReference type="NCBI Taxonomy" id="1423758"/>
    <lineage>
        <taxon>Bacteria</taxon>
        <taxon>Bacillati</taxon>
        <taxon>Bacillota</taxon>
        <taxon>Bacilli</taxon>
        <taxon>Lactobacillales</taxon>
        <taxon>Lactobacillaceae</taxon>
        <taxon>Lactobacillus</taxon>
    </lineage>
</organism>
<dbReference type="GeneID" id="82847214"/>
<dbReference type="STRING" id="1423758.FC41_GL001066"/>
<dbReference type="EMBL" id="CAKE01000012">
    <property type="protein sequence ID" value="CCI81990.1"/>
    <property type="molecule type" value="Genomic_DNA"/>
</dbReference>
<dbReference type="AlphaFoldDB" id="I7KHC5"/>
<dbReference type="RefSeq" id="WP_008470944.1">
    <property type="nucleotide sequence ID" value="NZ_AYZP01000002.1"/>
</dbReference>
<sequence length="137" mass="15800">MIDNVEKIAERLAEIFPGKTIYSENQKSGFDVPSFYIHKVDTESSNRLFGIQVRKYSYQIVYFANPDNPNADIERVEELLLDNFCALKDYATVTNRSTHPDSDQQTLTFEFDLRLDMHPVEDVASMERIEQNGGVKD</sequence>
<evidence type="ECO:0000313" key="2">
    <source>
        <dbReference type="Proteomes" id="UP000009320"/>
    </source>
</evidence>
<proteinExistence type="predicted"/>
<keyword evidence="2" id="KW-1185">Reference proteome</keyword>
<evidence type="ECO:0008006" key="3">
    <source>
        <dbReference type="Google" id="ProtNLM"/>
    </source>
</evidence>
<dbReference type="Proteomes" id="UP000009320">
    <property type="component" value="Unassembled WGS sequence"/>
</dbReference>
<dbReference type="eggNOG" id="ENOG5031DTR">
    <property type="taxonomic scope" value="Bacteria"/>
</dbReference>